<feature type="transmembrane region" description="Helical" evidence="2">
    <location>
        <begin position="129"/>
        <end position="150"/>
    </location>
</feature>
<feature type="transmembrane region" description="Helical" evidence="2">
    <location>
        <begin position="302"/>
        <end position="329"/>
    </location>
</feature>
<feature type="compositionally biased region" description="Low complexity" evidence="1">
    <location>
        <begin position="585"/>
        <end position="596"/>
    </location>
</feature>
<keyword evidence="3" id="KW-0482">Metalloprotease</keyword>
<dbReference type="EMBL" id="JBHTMK010000051">
    <property type="protein sequence ID" value="MFD1371357.1"/>
    <property type="molecule type" value="Genomic_DNA"/>
</dbReference>
<feature type="transmembrane region" description="Helical" evidence="2">
    <location>
        <begin position="373"/>
        <end position="396"/>
    </location>
</feature>
<feature type="compositionally biased region" description="Pro residues" evidence="1">
    <location>
        <begin position="18"/>
        <end position="28"/>
    </location>
</feature>
<feature type="compositionally biased region" description="Low complexity" evidence="1">
    <location>
        <begin position="36"/>
        <end position="52"/>
    </location>
</feature>
<feature type="compositionally biased region" description="Pro residues" evidence="1">
    <location>
        <begin position="597"/>
        <end position="610"/>
    </location>
</feature>
<keyword evidence="2" id="KW-0812">Transmembrane</keyword>
<proteinExistence type="predicted"/>
<feature type="region of interest" description="Disordered" evidence="1">
    <location>
        <begin position="1"/>
        <end position="87"/>
    </location>
</feature>
<dbReference type="Pfam" id="PF13367">
    <property type="entry name" value="PrsW-protease"/>
    <property type="match status" value="1"/>
</dbReference>
<gene>
    <name evidence="3" type="ORF">ACFQ5G_39020</name>
</gene>
<evidence type="ECO:0000256" key="2">
    <source>
        <dbReference type="SAM" id="Phobius"/>
    </source>
</evidence>
<keyword evidence="3" id="KW-0378">Hydrolase</keyword>
<keyword evidence="4" id="KW-1185">Reference proteome</keyword>
<dbReference type="RefSeq" id="WP_317789855.1">
    <property type="nucleotide sequence ID" value="NZ_AP028461.1"/>
</dbReference>
<protein>
    <submittedName>
        <fullName evidence="3">PrsW family intramembrane metalloprotease</fullName>
    </submittedName>
</protein>
<sequence>MADVSPSGTPDPADRPQSVPPAVSPPEPSAVNDSSAATEAPAAPAPLAFEPPVFGEPAVRPSSPGTPPFFSVPQATPAQPPAQPVFAAPPPLPVTTVPPGSPVPLPPYPGLSDAAKAAVPGRRTGWRRWLPMTIAIAGIAIVAIGMLTYLGYNIGITGLAIGLTAAILPVPLLASTFVWLDRYEPEPTKYLVFCFAWGAAIATAVALLVNTGSAWLFDKVGLPDALVAVLVAPFIEESMKLLGPLLIFWRRRSEWSGMTDGIVYCGLSALGFAMVENVLYLGGHGYAAGEAEYGPATGLQNVFLIFIVRILFTGFAHPLFTSMAGIGLGISARSGNRTIRWLAPVAGLLLAMMLHGIFNLLPTLSAATGETMIMLYGYLGFMVPFFFAVVGLAIALRSWEGRLAERVLFRYAEAGWFAPAEVAALGTLGRRHAAREWARRVAGPVGHRAMRAFQFAATRLALIRDGLDRGLPRTPIDLQRAVDEERELLGAITNYRSAFAGRDPQTPPAWWDGRNYRITFPDGVVRTVAAPPEPVMPVPIVLPPPPAPVYGGPYGAPTGPYGGPPPFAQPPSGPPAYGPPPSGPPTFGQPQSGPPSYGQPPFAPPPQQRW</sequence>
<dbReference type="GO" id="GO:0008237">
    <property type="term" value="F:metallopeptidase activity"/>
    <property type="evidence" value="ECO:0007669"/>
    <property type="project" value="UniProtKB-KW"/>
</dbReference>
<keyword evidence="3" id="KW-0645">Protease</keyword>
<feature type="compositionally biased region" description="Pro residues" evidence="1">
    <location>
        <begin position="78"/>
        <end position="87"/>
    </location>
</feature>
<name>A0ABW4AMF4_9ACTN</name>
<keyword evidence="2" id="KW-0472">Membrane</keyword>
<organism evidence="3 4">
    <name type="scientific">Actinoplanes sichuanensis</name>
    <dbReference type="NCBI Taxonomy" id="512349"/>
    <lineage>
        <taxon>Bacteria</taxon>
        <taxon>Bacillati</taxon>
        <taxon>Actinomycetota</taxon>
        <taxon>Actinomycetes</taxon>
        <taxon>Micromonosporales</taxon>
        <taxon>Micromonosporaceae</taxon>
        <taxon>Actinoplanes</taxon>
    </lineage>
</organism>
<evidence type="ECO:0000256" key="1">
    <source>
        <dbReference type="SAM" id="MobiDB-lite"/>
    </source>
</evidence>
<dbReference type="InterPro" id="IPR026898">
    <property type="entry name" value="PrsW"/>
</dbReference>
<comment type="caution">
    <text evidence="3">The sequence shown here is derived from an EMBL/GenBank/DDBJ whole genome shotgun (WGS) entry which is preliminary data.</text>
</comment>
<feature type="transmembrane region" description="Helical" evidence="2">
    <location>
        <begin position="225"/>
        <end position="249"/>
    </location>
</feature>
<dbReference type="PANTHER" id="PTHR36844">
    <property type="entry name" value="PROTEASE PRSW"/>
    <property type="match status" value="1"/>
</dbReference>
<feature type="region of interest" description="Disordered" evidence="1">
    <location>
        <begin position="553"/>
        <end position="610"/>
    </location>
</feature>
<dbReference type="PANTHER" id="PTHR36844:SF1">
    <property type="entry name" value="PROTEASE PRSW"/>
    <property type="match status" value="1"/>
</dbReference>
<accession>A0ABW4AMF4</accession>
<dbReference type="Proteomes" id="UP001597183">
    <property type="component" value="Unassembled WGS sequence"/>
</dbReference>
<feature type="transmembrane region" description="Helical" evidence="2">
    <location>
        <begin position="156"/>
        <end position="178"/>
    </location>
</feature>
<reference evidence="4" key="1">
    <citation type="journal article" date="2019" name="Int. J. Syst. Evol. Microbiol.">
        <title>The Global Catalogue of Microorganisms (GCM) 10K type strain sequencing project: providing services to taxonomists for standard genome sequencing and annotation.</title>
        <authorList>
            <consortium name="The Broad Institute Genomics Platform"/>
            <consortium name="The Broad Institute Genome Sequencing Center for Infectious Disease"/>
            <person name="Wu L."/>
            <person name="Ma J."/>
        </authorList>
    </citation>
    <scope>NUCLEOTIDE SEQUENCE [LARGE SCALE GENOMIC DNA]</scope>
    <source>
        <strain evidence="4">CCM 7526</strain>
    </source>
</reference>
<keyword evidence="2" id="KW-1133">Transmembrane helix</keyword>
<feature type="transmembrane region" description="Helical" evidence="2">
    <location>
        <begin position="341"/>
        <end position="361"/>
    </location>
</feature>
<feature type="transmembrane region" description="Helical" evidence="2">
    <location>
        <begin position="261"/>
        <end position="282"/>
    </location>
</feature>
<evidence type="ECO:0000313" key="4">
    <source>
        <dbReference type="Proteomes" id="UP001597183"/>
    </source>
</evidence>
<feature type="transmembrane region" description="Helical" evidence="2">
    <location>
        <begin position="190"/>
        <end position="213"/>
    </location>
</feature>
<evidence type="ECO:0000313" key="3">
    <source>
        <dbReference type="EMBL" id="MFD1371357.1"/>
    </source>
</evidence>
<feature type="compositionally biased region" description="Pro residues" evidence="1">
    <location>
        <begin position="562"/>
        <end position="584"/>
    </location>
</feature>